<evidence type="ECO:0000256" key="1">
    <source>
        <dbReference type="ARBA" id="ARBA00004651"/>
    </source>
</evidence>
<evidence type="ECO:0000256" key="5">
    <source>
        <dbReference type="ARBA" id="ARBA00022960"/>
    </source>
</evidence>
<evidence type="ECO:0000256" key="4">
    <source>
        <dbReference type="ARBA" id="ARBA00022692"/>
    </source>
</evidence>
<protein>
    <submittedName>
        <fullName evidence="9">Rod shape-determining protein MreD</fullName>
    </submittedName>
</protein>
<accession>H6RHG7</accession>
<comment type="similarity">
    <text evidence="2">Belongs to the MreD family.</text>
</comment>
<comment type="subcellular location">
    <subcellularLocation>
        <location evidence="1">Cell membrane</location>
        <topology evidence="1">Multi-pass membrane protein</topology>
    </subcellularLocation>
</comment>
<evidence type="ECO:0000256" key="2">
    <source>
        <dbReference type="ARBA" id="ARBA00007776"/>
    </source>
</evidence>
<name>H6RHG7_9BACT</name>
<evidence type="ECO:0000256" key="8">
    <source>
        <dbReference type="SAM" id="Phobius"/>
    </source>
</evidence>
<proteinExistence type="inferred from homology"/>
<evidence type="ECO:0000313" key="9">
    <source>
        <dbReference type="EMBL" id="CCG00478.1"/>
    </source>
</evidence>
<evidence type="ECO:0000256" key="3">
    <source>
        <dbReference type="ARBA" id="ARBA00022475"/>
    </source>
</evidence>
<dbReference type="AlphaFoldDB" id="H6RHG7"/>
<reference evidence="9" key="2">
    <citation type="submission" date="2012-02" db="EMBL/GenBank/DDBJ databases">
        <authorList>
            <person name="Genoscope - CEA"/>
        </authorList>
    </citation>
    <scope>NUCLEOTIDE SEQUENCE</scope>
</reference>
<organism evidence="9">
    <name type="scientific">uncultured Flavobacteriia bacterium</name>
    <dbReference type="NCBI Taxonomy" id="212695"/>
    <lineage>
        <taxon>Bacteria</taxon>
        <taxon>Pseudomonadati</taxon>
        <taxon>Bacteroidota</taxon>
        <taxon>Flavobacteriia</taxon>
        <taxon>environmental samples</taxon>
    </lineage>
</organism>
<keyword evidence="7 8" id="KW-0472">Membrane</keyword>
<keyword evidence="6 8" id="KW-1133">Transmembrane helix</keyword>
<keyword evidence="4 8" id="KW-0812">Transmembrane</keyword>
<evidence type="ECO:0000256" key="7">
    <source>
        <dbReference type="ARBA" id="ARBA00023136"/>
    </source>
</evidence>
<keyword evidence="3" id="KW-1003">Cell membrane</keyword>
<feature type="transmembrane region" description="Helical" evidence="8">
    <location>
        <begin position="28"/>
        <end position="45"/>
    </location>
</feature>
<feature type="transmembrane region" description="Helical" evidence="8">
    <location>
        <begin position="113"/>
        <end position="135"/>
    </location>
</feature>
<feature type="transmembrane region" description="Helical" evidence="8">
    <location>
        <begin position="6"/>
        <end position="23"/>
    </location>
</feature>
<sequence length="166" mass="19172">MNRELIGNILFYTIILVIQLLVFNQFKLFGFVTPFVYLIIFIHYRTSYDKTVLLLLGFLIGFTVDLSMQTYGCHTFSTITICYLRTRIEKSSFGVNANLPLAMIKGTPLLSRVSFFLSIIAIHSIIYYSFIFFNINLLGTIFLYAFINSIATFIVIWIISRLISDK</sequence>
<dbReference type="EMBL" id="FO117609">
    <property type="protein sequence ID" value="CCG00478.1"/>
    <property type="molecule type" value="Genomic_DNA"/>
</dbReference>
<dbReference type="GO" id="GO:0008360">
    <property type="term" value="P:regulation of cell shape"/>
    <property type="evidence" value="ECO:0007669"/>
    <property type="project" value="UniProtKB-KW"/>
</dbReference>
<dbReference type="NCBIfam" id="TIGR03426">
    <property type="entry name" value="shape_MreD"/>
    <property type="match status" value="1"/>
</dbReference>
<feature type="transmembrane region" description="Helical" evidence="8">
    <location>
        <begin position="51"/>
        <end position="68"/>
    </location>
</feature>
<dbReference type="InterPro" id="IPR007227">
    <property type="entry name" value="Cell_shape_determining_MreD"/>
</dbReference>
<dbReference type="GO" id="GO:0005886">
    <property type="term" value="C:plasma membrane"/>
    <property type="evidence" value="ECO:0007669"/>
    <property type="project" value="UniProtKB-SubCell"/>
</dbReference>
<gene>
    <name evidence="9" type="primary">mreD</name>
    <name evidence="9" type="ORF">VIS_S18DDB100005</name>
</gene>
<feature type="transmembrane region" description="Helical" evidence="8">
    <location>
        <begin position="141"/>
        <end position="163"/>
    </location>
</feature>
<keyword evidence="5" id="KW-0133">Cell shape</keyword>
<reference evidence="9" key="1">
    <citation type="journal article" date="2012" name="Environ. Microbiol.">
        <title>Genomic content of uncultured Bacteroidetes from contrasting oceanic provinces in the North Atlantic Ocean.</title>
        <authorList>
            <person name="Gomez-Pereira P.R."/>
            <person name="Schuler M."/>
            <person name="Fuchs B.M."/>
            <person name="Bennke C."/>
            <person name="Teeling H."/>
            <person name="Waldmann J."/>
            <person name="Richter M."/>
            <person name="Barbe V."/>
            <person name="Bataille E."/>
            <person name="Glockner F.O."/>
            <person name="Amann R."/>
        </authorList>
    </citation>
    <scope>NUCLEOTIDE SEQUENCE</scope>
</reference>
<evidence type="ECO:0000256" key="6">
    <source>
        <dbReference type="ARBA" id="ARBA00022989"/>
    </source>
</evidence>